<gene>
    <name evidence="7" type="ORF">DNF11_1789</name>
</gene>
<dbReference type="Proteomes" id="UP000269793">
    <property type="component" value="Chromosome III"/>
</dbReference>
<sequence length="322" mass="34896">MRLFVAIGLLAAIAASVLLGLATFGVPVNDSFWLLRVQAPLLDAKLGALGYCVNGHDSRVGVGYHVPDEVGDLSRSVRDFVHTLTLVLVLFPVSFALACLTALASMVAMIHVRAMGILAAGLAVLGALVATVAFAILICLYYELQHNVPTDELDLTYGQAFVFTVVSAACLYGGAITLALGACCAMRMPRRERSDAVPERMPPAKVSYTRDPSAQPYERAERVHYASALAPVAGDLPKFPEPDVNESYMEDAPTAGEPTPYDESHELDTWASRVHLLDDSEWHTARHSHYTGDATHDEYADAPTMPLMSRQQADAWFLPTHT</sequence>
<dbReference type="Gene3D" id="1.20.140.150">
    <property type="match status" value="1"/>
</dbReference>
<evidence type="ECO:0000256" key="2">
    <source>
        <dbReference type="ARBA" id="ARBA00022692"/>
    </source>
</evidence>
<dbReference type="GO" id="GO:0035838">
    <property type="term" value="C:growing cell tip"/>
    <property type="evidence" value="ECO:0007669"/>
    <property type="project" value="TreeGrafter"/>
</dbReference>
<keyword evidence="2 6" id="KW-0812">Transmembrane</keyword>
<dbReference type="STRING" id="425264.A0A3G2S5W7"/>
<dbReference type="GO" id="GO:0005886">
    <property type="term" value="C:plasma membrane"/>
    <property type="evidence" value="ECO:0007669"/>
    <property type="project" value="InterPro"/>
</dbReference>
<feature type="transmembrane region" description="Helical" evidence="6">
    <location>
        <begin position="116"/>
        <end position="141"/>
    </location>
</feature>
<evidence type="ECO:0000256" key="6">
    <source>
        <dbReference type="SAM" id="Phobius"/>
    </source>
</evidence>
<evidence type="ECO:0000256" key="3">
    <source>
        <dbReference type="ARBA" id="ARBA00022989"/>
    </source>
</evidence>
<evidence type="ECO:0000256" key="5">
    <source>
        <dbReference type="SAM" id="MobiDB-lite"/>
    </source>
</evidence>
<protein>
    <submittedName>
        <fullName evidence="7">SUR7/PalI family protein</fullName>
    </submittedName>
</protein>
<dbReference type="EMBL" id="CP033150">
    <property type="protein sequence ID" value="AYO42739.1"/>
    <property type="molecule type" value="Genomic_DNA"/>
</dbReference>
<feature type="region of interest" description="Disordered" evidence="5">
    <location>
        <begin position="194"/>
        <end position="213"/>
    </location>
</feature>
<feature type="transmembrane region" description="Helical" evidence="6">
    <location>
        <begin position="80"/>
        <end position="104"/>
    </location>
</feature>
<organism evidence="7 8">
    <name type="scientific">Malassezia restricta (strain ATCC 96810 / NBRC 103918 / CBS 7877)</name>
    <name type="common">Seborrheic dermatitis infection agent</name>
    <dbReference type="NCBI Taxonomy" id="425264"/>
    <lineage>
        <taxon>Eukaryota</taxon>
        <taxon>Fungi</taxon>
        <taxon>Dikarya</taxon>
        <taxon>Basidiomycota</taxon>
        <taxon>Ustilaginomycotina</taxon>
        <taxon>Malasseziomycetes</taxon>
        <taxon>Malasseziales</taxon>
        <taxon>Malasseziaceae</taxon>
        <taxon>Malassezia</taxon>
    </lineage>
</organism>
<dbReference type="PANTHER" id="PTHR28013">
    <property type="entry name" value="PROTEIN DCV1-RELATED"/>
    <property type="match status" value="1"/>
</dbReference>
<feature type="transmembrane region" description="Helical" evidence="6">
    <location>
        <begin position="161"/>
        <end position="185"/>
    </location>
</feature>
<dbReference type="OrthoDB" id="2354757at2759"/>
<evidence type="ECO:0000313" key="7">
    <source>
        <dbReference type="EMBL" id="AYO42739.1"/>
    </source>
</evidence>
<dbReference type="Pfam" id="PF06687">
    <property type="entry name" value="SUR7"/>
    <property type="match status" value="1"/>
</dbReference>
<accession>A0A3G2S5W7</accession>
<keyword evidence="3 6" id="KW-1133">Transmembrane helix</keyword>
<evidence type="ECO:0000256" key="1">
    <source>
        <dbReference type="ARBA" id="ARBA00004141"/>
    </source>
</evidence>
<dbReference type="InterPro" id="IPR009571">
    <property type="entry name" value="SUR7/Rim9-like_fungi"/>
</dbReference>
<comment type="subcellular location">
    <subcellularLocation>
        <location evidence="1">Membrane</location>
        <topology evidence="1">Multi-pass membrane protein</topology>
    </subcellularLocation>
</comment>
<evidence type="ECO:0000313" key="8">
    <source>
        <dbReference type="Proteomes" id="UP000269793"/>
    </source>
</evidence>
<dbReference type="GO" id="GO:0032153">
    <property type="term" value="C:cell division site"/>
    <property type="evidence" value="ECO:0007669"/>
    <property type="project" value="TreeGrafter"/>
</dbReference>
<evidence type="ECO:0000256" key="4">
    <source>
        <dbReference type="ARBA" id="ARBA00023136"/>
    </source>
</evidence>
<dbReference type="PANTHER" id="PTHR28013:SF3">
    <property type="entry name" value="PROTEIN DCV1-RELATED"/>
    <property type="match status" value="1"/>
</dbReference>
<reference evidence="7 8" key="1">
    <citation type="submission" date="2018-10" db="EMBL/GenBank/DDBJ databases">
        <title>Complete genome sequence of Malassezia restricta CBS 7877.</title>
        <authorList>
            <person name="Morand S.C."/>
            <person name="Bertignac M."/>
            <person name="Iltis A."/>
            <person name="Kolder I."/>
            <person name="Pirovano W."/>
            <person name="Jourdain R."/>
            <person name="Clavaud C."/>
        </authorList>
    </citation>
    <scope>NUCLEOTIDE SEQUENCE [LARGE SCALE GENOMIC DNA]</scope>
    <source>
        <strain evidence="7 8">CBS 7877</strain>
    </source>
</reference>
<proteinExistence type="predicted"/>
<dbReference type="InterPro" id="IPR051380">
    <property type="entry name" value="pH-response_reg_palI/RIM9"/>
</dbReference>
<dbReference type="AlphaFoldDB" id="A0A3G2S5W7"/>
<dbReference type="VEuPathDB" id="FungiDB:DNF11_1789"/>
<keyword evidence="4 6" id="KW-0472">Membrane</keyword>
<keyword evidence="8" id="KW-1185">Reference proteome</keyword>
<name>A0A3G2S5W7_MALR7</name>